<dbReference type="SUPFAM" id="SSF50156">
    <property type="entry name" value="PDZ domain-like"/>
    <property type="match status" value="1"/>
</dbReference>
<organism evidence="6 7">
    <name type="scientific">Nostocoides japonicum T1-X7</name>
    <dbReference type="NCBI Taxonomy" id="1194083"/>
    <lineage>
        <taxon>Bacteria</taxon>
        <taxon>Bacillati</taxon>
        <taxon>Actinomycetota</taxon>
        <taxon>Actinomycetes</taxon>
        <taxon>Micrococcales</taxon>
        <taxon>Intrasporangiaceae</taxon>
        <taxon>Nostocoides</taxon>
    </lineage>
</organism>
<dbReference type="EMBL" id="CAJB01000158">
    <property type="protein sequence ID" value="CCH78006.1"/>
    <property type="molecule type" value="Genomic_DNA"/>
</dbReference>
<feature type="region of interest" description="Disordered" evidence="4">
    <location>
        <begin position="98"/>
        <end position="126"/>
    </location>
</feature>
<accession>A0A077LW97</accession>
<evidence type="ECO:0000313" key="7">
    <source>
        <dbReference type="Proteomes" id="UP000035721"/>
    </source>
</evidence>
<keyword evidence="7" id="KW-1185">Reference proteome</keyword>
<feature type="compositionally biased region" description="Polar residues" evidence="4">
    <location>
        <begin position="261"/>
        <end position="280"/>
    </location>
</feature>
<keyword evidence="3" id="KW-0378">Hydrolase</keyword>
<dbReference type="Pfam" id="PF13180">
    <property type="entry name" value="PDZ_2"/>
    <property type="match status" value="1"/>
</dbReference>
<evidence type="ECO:0000256" key="4">
    <source>
        <dbReference type="SAM" id="MobiDB-lite"/>
    </source>
</evidence>
<feature type="compositionally biased region" description="Basic and acidic residues" evidence="4">
    <location>
        <begin position="1"/>
        <end position="16"/>
    </location>
</feature>
<dbReference type="GO" id="GO:0006508">
    <property type="term" value="P:proteolysis"/>
    <property type="evidence" value="ECO:0007669"/>
    <property type="project" value="UniProtKB-KW"/>
</dbReference>
<evidence type="ECO:0000256" key="3">
    <source>
        <dbReference type="ARBA" id="ARBA00022801"/>
    </source>
</evidence>
<comment type="caution">
    <text evidence="6">The sequence shown here is derived from an EMBL/GenBank/DDBJ whole genome shotgun (WGS) entry which is preliminary data.</text>
</comment>
<feature type="compositionally biased region" description="Polar residues" evidence="4">
    <location>
        <begin position="35"/>
        <end position="45"/>
    </location>
</feature>
<comment type="similarity">
    <text evidence="1">Belongs to the peptidase S1C family.</text>
</comment>
<feature type="region of interest" description="Disordered" evidence="4">
    <location>
        <begin position="259"/>
        <end position="280"/>
    </location>
</feature>
<dbReference type="InterPro" id="IPR009003">
    <property type="entry name" value="Peptidase_S1_PA"/>
</dbReference>
<keyword evidence="2 6" id="KW-0645">Protease</keyword>
<dbReference type="InterPro" id="IPR001940">
    <property type="entry name" value="Peptidase_S1C"/>
</dbReference>
<dbReference type="Gene3D" id="2.40.10.10">
    <property type="entry name" value="Trypsin-like serine proteases"/>
    <property type="match status" value="2"/>
</dbReference>
<dbReference type="PANTHER" id="PTHR43343">
    <property type="entry name" value="PEPTIDASE S12"/>
    <property type="match status" value="1"/>
</dbReference>
<evidence type="ECO:0000313" key="6">
    <source>
        <dbReference type="EMBL" id="CCH78006.1"/>
    </source>
</evidence>
<gene>
    <name evidence="6" type="ORF">BN12_2400020</name>
</gene>
<dbReference type="InterPro" id="IPR036034">
    <property type="entry name" value="PDZ_sf"/>
</dbReference>
<dbReference type="PROSITE" id="PS50106">
    <property type="entry name" value="PDZ"/>
    <property type="match status" value="1"/>
</dbReference>
<dbReference type="Proteomes" id="UP000035721">
    <property type="component" value="Unassembled WGS sequence"/>
</dbReference>
<feature type="domain" description="PDZ" evidence="5">
    <location>
        <begin position="349"/>
        <end position="436"/>
    </location>
</feature>
<evidence type="ECO:0000256" key="2">
    <source>
        <dbReference type="ARBA" id="ARBA00022670"/>
    </source>
</evidence>
<dbReference type="SUPFAM" id="SSF50494">
    <property type="entry name" value="Trypsin-like serine proteases"/>
    <property type="match status" value="1"/>
</dbReference>
<evidence type="ECO:0000259" key="5">
    <source>
        <dbReference type="PROSITE" id="PS50106"/>
    </source>
</evidence>
<dbReference type="PANTHER" id="PTHR43343:SF3">
    <property type="entry name" value="PROTEASE DO-LIKE 8, CHLOROPLASTIC"/>
    <property type="match status" value="1"/>
</dbReference>
<reference evidence="6 7" key="1">
    <citation type="journal article" date="2013" name="ISME J.">
        <title>A metabolic model for members of the genus Tetrasphaera involved in enhanced biological phosphorus removal.</title>
        <authorList>
            <person name="Kristiansen R."/>
            <person name="Nguyen H.T.T."/>
            <person name="Saunders A.M."/>
            <person name="Nielsen J.L."/>
            <person name="Wimmer R."/>
            <person name="Le V.Q."/>
            <person name="McIlroy S.J."/>
            <person name="Petrovski S."/>
            <person name="Seviour R.J."/>
            <person name="Calteau A."/>
            <person name="Nielsen K.L."/>
            <person name="Nielsen P.H."/>
        </authorList>
    </citation>
    <scope>NUCLEOTIDE SEQUENCE [LARGE SCALE GENOMIC DNA]</scope>
    <source>
        <strain evidence="6 7">T1-X7</strain>
    </source>
</reference>
<name>A0A077LW97_9MICO</name>
<dbReference type="Gene3D" id="2.30.42.10">
    <property type="match status" value="1"/>
</dbReference>
<dbReference type="OrthoDB" id="9758917at2"/>
<dbReference type="Pfam" id="PF13365">
    <property type="entry name" value="Trypsin_2"/>
    <property type="match status" value="1"/>
</dbReference>
<dbReference type="InterPro" id="IPR001478">
    <property type="entry name" value="PDZ"/>
</dbReference>
<dbReference type="InterPro" id="IPR043504">
    <property type="entry name" value="Peptidase_S1_PA_chymotrypsin"/>
</dbReference>
<dbReference type="InterPro" id="IPR051201">
    <property type="entry name" value="Chloro_Bact_Ser_Proteases"/>
</dbReference>
<dbReference type="PRINTS" id="PR00834">
    <property type="entry name" value="PROTEASES2C"/>
</dbReference>
<dbReference type="SMART" id="SM00228">
    <property type="entry name" value="PDZ"/>
    <property type="match status" value="1"/>
</dbReference>
<dbReference type="STRING" id="1194083.BN12_2400020"/>
<sequence length="453" mass="45206">MNDLDENPKDARRPADADGSPLWFGDSERSAQAFHPTSSMATPTQEIPAGPSAPVFTQGQTEHAQPAKSRRPVELTAVALLAALLASGGTYAATRVVGSTDAQNPSTAQTSSDPGRGTSSSAPVAQANAVAPDWTATAAAVGPSVVAIAAMTSSGEDQGSGVILDRSGHILTNNHVVSGAQSVSVTLTDGRTYKASVRGTDATTDLAVVKLTTPPEGLKPISIGDSSALKVGQPVMAVGNPLGLAGTVTTGIVSALDRPVKTSSQEQADPTNPFGQPQTSEPVVTNAIQTSAAINPGNSGGALVDASGKLIGINSAIATLSDGSTGQSGSIGIGFAIPIREANAIAKQLIATGTAQHAFLGVSTSDGTASDGSAQRDGAKITSVVSGTPAAEAGIKAGDLVIAVDGVPVGSSDSLIANIRERTAGETVKITVLRGGRTLNLKTKLVTKPSTSE</sequence>
<proteinExistence type="inferred from homology"/>
<protein>
    <submittedName>
        <fullName evidence="6">Trypsin-like serine protease</fullName>
    </submittedName>
</protein>
<dbReference type="GO" id="GO:0004252">
    <property type="term" value="F:serine-type endopeptidase activity"/>
    <property type="evidence" value="ECO:0007669"/>
    <property type="project" value="InterPro"/>
</dbReference>
<feature type="compositionally biased region" description="Polar residues" evidence="4">
    <location>
        <begin position="100"/>
        <end position="123"/>
    </location>
</feature>
<evidence type="ECO:0000256" key="1">
    <source>
        <dbReference type="ARBA" id="ARBA00010541"/>
    </source>
</evidence>
<feature type="region of interest" description="Disordered" evidence="4">
    <location>
        <begin position="1"/>
        <end position="71"/>
    </location>
</feature>
<dbReference type="AlphaFoldDB" id="A0A077LW97"/>
<dbReference type="CDD" id="cd06779">
    <property type="entry name" value="cpPDZ_Deg_HtrA-like"/>
    <property type="match status" value="1"/>
</dbReference>